<dbReference type="Pfam" id="PF00005">
    <property type="entry name" value="ABC_tran"/>
    <property type="match status" value="1"/>
</dbReference>
<dbReference type="EMBL" id="JXBC01000003">
    <property type="protein sequence ID" value="KIU11675.1"/>
    <property type="molecule type" value="Genomic_DNA"/>
</dbReference>
<dbReference type="GO" id="GO:0035435">
    <property type="term" value="P:phosphate ion transmembrane transport"/>
    <property type="evidence" value="ECO:0007669"/>
    <property type="project" value="InterPro"/>
</dbReference>
<organism evidence="5 7">
    <name type="scientific">Bacillus subtilis</name>
    <dbReference type="NCBI Taxonomy" id="1423"/>
    <lineage>
        <taxon>Bacteria</taxon>
        <taxon>Bacillati</taxon>
        <taxon>Bacillota</taxon>
        <taxon>Bacilli</taxon>
        <taxon>Bacillales</taxon>
        <taxon>Bacillaceae</taxon>
        <taxon>Bacillus</taxon>
    </lineage>
</organism>
<dbReference type="Proteomes" id="UP001214898">
    <property type="component" value="Chromosome"/>
</dbReference>
<dbReference type="SUPFAM" id="SSF52540">
    <property type="entry name" value="P-loop containing nucleoside triphosphate hydrolases"/>
    <property type="match status" value="1"/>
</dbReference>
<evidence type="ECO:0000256" key="3">
    <source>
        <dbReference type="ARBA" id="ARBA00022840"/>
    </source>
</evidence>
<dbReference type="PANTHER" id="PTHR43423">
    <property type="entry name" value="ABC TRANSPORTER I FAMILY MEMBER 17"/>
    <property type="match status" value="1"/>
</dbReference>
<accession>A0A0D1KS09</accession>
<evidence type="ECO:0000256" key="1">
    <source>
        <dbReference type="ARBA" id="ARBA00022448"/>
    </source>
</evidence>
<dbReference type="PROSITE" id="PS50893">
    <property type="entry name" value="ABC_TRANSPORTER_2"/>
    <property type="match status" value="1"/>
</dbReference>
<dbReference type="CDD" id="cd03260">
    <property type="entry name" value="ABC_PstB_phosphate_transporter"/>
    <property type="match status" value="1"/>
</dbReference>
<dbReference type="GO" id="GO:0005524">
    <property type="term" value="F:ATP binding"/>
    <property type="evidence" value="ECO:0007669"/>
    <property type="project" value="UniProtKB-KW"/>
</dbReference>
<evidence type="ECO:0000256" key="2">
    <source>
        <dbReference type="ARBA" id="ARBA00022741"/>
    </source>
</evidence>
<dbReference type="SMART" id="SM00382">
    <property type="entry name" value="AAA"/>
    <property type="match status" value="1"/>
</dbReference>
<sequence>MSEQMVKEKPERAVIVPKQNHVLEVKDLSIFYGNKQAVHHVNMDIEKNAVTALIGPSGCGKSTFLRNINRMNDLIPSARAEGEILYEGLNILGGNINVVSLRREIGMVFQKPNPFPKSIYANITHALKYAGERNKAVLDEIVEESLTKAALWDEVKDRLHSSALSLSGGQQQRLCIARTLAMKPALLLLDEPASALDPISNAKIEELITGLKREYSIIIVTHNMQQALRVSDRTAFFLNGELVEYGQTEQIFTSPKKQKTEDYINGKFG</sequence>
<name>A0A0D1KS09_BACIU</name>
<dbReference type="STRING" id="483913.AN935_12360"/>
<reference evidence="6" key="2">
    <citation type="submission" date="2023-03" db="EMBL/GenBank/DDBJ databases">
        <title>Complete genome sequences of 52 Bacillus and Priestia strains isolated from West-African fermentations and 26 reference strains from the DSMZ collection.</title>
        <authorList>
            <person name="Wiedenbein E.S."/>
            <person name="Canoy T.S."/>
            <person name="Hui Y."/>
            <person name="Parkouda C."/>
            <person name="Dawende C."/>
            <person name="Ametefe E."/>
            <person name="Jespersen L."/>
            <person name="Nielsen D.S."/>
        </authorList>
    </citation>
    <scope>NUCLEOTIDE SEQUENCE</scope>
    <source>
        <strain evidence="6">PRO56</strain>
    </source>
</reference>
<evidence type="ECO:0000313" key="5">
    <source>
        <dbReference type="EMBL" id="KIU11675.1"/>
    </source>
</evidence>
<keyword evidence="3 5" id="KW-0067">ATP-binding</keyword>
<dbReference type="GO" id="GO:0005315">
    <property type="term" value="F:phosphate transmembrane transporter activity"/>
    <property type="evidence" value="ECO:0007669"/>
    <property type="project" value="InterPro"/>
</dbReference>
<keyword evidence="2" id="KW-0547">Nucleotide-binding</keyword>
<protein>
    <submittedName>
        <fullName evidence="5 6">Phosphate ABC transporter ATP-binding protein</fullName>
    </submittedName>
</protein>
<reference evidence="5 7" key="1">
    <citation type="submission" date="2014-12" db="EMBL/GenBank/DDBJ databases">
        <title>Comparative genome analysis of Bacillus coagulans HM-08, Clostridium butyricum HM-68, Bacillus subtilis HM-66 and Bacillus licheniformis BL-09.</title>
        <authorList>
            <person name="Zhang H."/>
        </authorList>
    </citation>
    <scope>NUCLEOTIDE SEQUENCE [LARGE SCALE GENOMIC DNA]</scope>
    <source>
        <strain evidence="5 7">HM-66</strain>
    </source>
</reference>
<evidence type="ECO:0000259" key="4">
    <source>
        <dbReference type="PROSITE" id="PS50893"/>
    </source>
</evidence>
<proteinExistence type="predicted"/>
<dbReference type="InterPro" id="IPR017871">
    <property type="entry name" value="ABC_transporter-like_CS"/>
</dbReference>
<dbReference type="AlphaFoldDB" id="A0A0D1KS09"/>
<dbReference type="InterPro" id="IPR005670">
    <property type="entry name" value="PstB-like"/>
</dbReference>
<dbReference type="InterPro" id="IPR027417">
    <property type="entry name" value="P-loop_NTPase"/>
</dbReference>
<dbReference type="Gene3D" id="3.40.50.300">
    <property type="entry name" value="P-loop containing nucleotide triphosphate hydrolases"/>
    <property type="match status" value="1"/>
</dbReference>
<dbReference type="PATRIC" id="fig|1423.173.peg.2329"/>
<dbReference type="Proteomes" id="UP000032247">
    <property type="component" value="Unassembled WGS sequence"/>
</dbReference>
<dbReference type="NCBIfam" id="TIGR00972">
    <property type="entry name" value="3a0107s01c2"/>
    <property type="match status" value="1"/>
</dbReference>
<keyword evidence="1" id="KW-0813">Transport</keyword>
<dbReference type="EMBL" id="CP120576">
    <property type="protein sequence ID" value="WEY83021.1"/>
    <property type="molecule type" value="Genomic_DNA"/>
</dbReference>
<dbReference type="PROSITE" id="PS00211">
    <property type="entry name" value="ABC_TRANSPORTER_1"/>
    <property type="match status" value="1"/>
</dbReference>
<feature type="domain" description="ABC transporter" evidence="4">
    <location>
        <begin position="23"/>
        <end position="264"/>
    </location>
</feature>
<dbReference type="GO" id="GO:0016020">
    <property type="term" value="C:membrane"/>
    <property type="evidence" value="ECO:0007669"/>
    <property type="project" value="InterPro"/>
</dbReference>
<dbReference type="InterPro" id="IPR003439">
    <property type="entry name" value="ABC_transporter-like_ATP-bd"/>
</dbReference>
<evidence type="ECO:0000313" key="6">
    <source>
        <dbReference type="EMBL" id="WEY83021.1"/>
    </source>
</evidence>
<dbReference type="GO" id="GO:0016887">
    <property type="term" value="F:ATP hydrolysis activity"/>
    <property type="evidence" value="ECO:0007669"/>
    <property type="project" value="InterPro"/>
</dbReference>
<dbReference type="PANTHER" id="PTHR43423:SF1">
    <property type="entry name" value="ABC TRANSPORTER I FAMILY MEMBER 17"/>
    <property type="match status" value="1"/>
</dbReference>
<evidence type="ECO:0000313" key="7">
    <source>
        <dbReference type="Proteomes" id="UP000032247"/>
    </source>
</evidence>
<dbReference type="InterPro" id="IPR003593">
    <property type="entry name" value="AAA+_ATPase"/>
</dbReference>
<gene>
    <name evidence="6" type="primary">pstB</name>
    <name evidence="6" type="ORF">P5633_11210</name>
    <name evidence="5" type="ORF">SC09_Contig24orf00748</name>
</gene>